<dbReference type="NCBIfam" id="TIGR02937">
    <property type="entry name" value="sigma70-ECF"/>
    <property type="match status" value="1"/>
</dbReference>
<dbReference type="PANTHER" id="PTHR43133">
    <property type="entry name" value="RNA POLYMERASE ECF-TYPE SIGMA FACTO"/>
    <property type="match status" value="1"/>
</dbReference>
<proteinExistence type="inferred from homology"/>
<dbReference type="InterPro" id="IPR036388">
    <property type="entry name" value="WH-like_DNA-bd_sf"/>
</dbReference>
<dbReference type="Pfam" id="PF04542">
    <property type="entry name" value="Sigma70_r2"/>
    <property type="match status" value="1"/>
</dbReference>
<dbReference type="Gene3D" id="1.10.1740.10">
    <property type="match status" value="1"/>
</dbReference>
<dbReference type="Gene3D" id="1.10.10.10">
    <property type="entry name" value="Winged helix-like DNA-binding domain superfamily/Winged helix DNA-binding domain"/>
    <property type="match status" value="1"/>
</dbReference>
<dbReference type="GO" id="GO:0016987">
    <property type="term" value="F:sigma factor activity"/>
    <property type="evidence" value="ECO:0007669"/>
    <property type="project" value="UniProtKB-KW"/>
</dbReference>
<keyword evidence="3 6" id="KW-0731">Sigma factor</keyword>
<evidence type="ECO:0000256" key="3">
    <source>
        <dbReference type="ARBA" id="ARBA00023082"/>
    </source>
</evidence>
<dbReference type="CDD" id="cd06171">
    <property type="entry name" value="Sigma70_r4"/>
    <property type="match status" value="1"/>
</dbReference>
<protein>
    <recommendedName>
        <fullName evidence="6">RNA polymerase sigma factor</fullName>
    </recommendedName>
</protein>
<sequence>MNQPTLHSVQHGDKSAFAAVVQHYQTPLFAYLGRMGIQQAIAEELIQETFIRAWQARERFDGTQSAYSTWLFTIARRLTLNELDRAARRHEQTAGDGTASATIESHPTAAASPPEHLENQQMQTLLNQALQQLPPHERSLLALAYIQELGFSDIARIEGIPVGTVKSRLHRIRGTLK</sequence>
<evidence type="ECO:0000313" key="10">
    <source>
        <dbReference type="EMBL" id="CAA6824492.1"/>
    </source>
</evidence>
<feature type="region of interest" description="Disordered" evidence="7">
    <location>
        <begin position="89"/>
        <end position="116"/>
    </location>
</feature>
<dbReference type="GO" id="GO:0006352">
    <property type="term" value="P:DNA-templated transcription initiation"/>
    <property type="evidence" value="ECO:0007669"/>
    <property type="project" value="InterPro"/>
</dbReference>
<dbReference type="SUPFAM" id="SSF88946">
    <property type="entry name" value="Sigma2 domain of RNA polymerase sigma factors"/>
    <property type="match status" value="1"/>
</dbReference>
<dbReference type="InterPro" id="IPR000838">
    <property type="entry name" value="RNA_pol_sigma70_ECF_CS"/>
</dbReference>
<dbReference type="InterPro" id="IPR014284">
    <property type="entry name" value="RNA_pol_sigma-70_dom"/>
</dbReference>
<feature type="non-terminal residue" evidence="10">
    <location>
        <position position="177"/>
    </location>
</feature>
<evidence type="ECO:0000256" key="5">
    <source>
        <dbReference type="ARBA" id="ARBA00023163"/>
    </source>
</evidence>
<dbReference type="Pfam" id="PF08281">
    <property type="entry name" value="Sigma70_r4_2"/>
    <property type="match status" value="1"/>
</dbReference>
<dbReference type="EMBL" id="CACVAV010000383">
    <property type="protein sequence ID" value="CAA6824492.1"/>
    <property type="molecule type" value="Genomic_DNA"/>
</dbReference>
<dbReference type="InterPro" id="IPR039425">
    <property type="entry name" value="RNA_pol_sigma-70-like"/>
</dbReference>
<dbReference type="SUPFAM" id="SSF88659">
    <property type="entry name" value="Sigma3 and sigma4 domains of RNA polymerase sigma factors"/>
    <property type="match status" value="1"/>
</dbReference>
<organism evidence="10">
    <name type="scientific">uncultured Thiotrichaceae bacterium</name>
    <dbReference type="NCBI Taxonomy" id="298394"/>
    <lineage>
        <taxon>Bacteria</taxon>
        <taxon>Pseudomonadati</taxon>
        <taxon>Pseudomonadota</taxon>
        <taxon>Gammaproteobacteria</taxon>
        <taxon>Thiotrichales</taxon>
        <taxon>Thiotrichaceae</taxon>
        <taxon>environmental samples</taxon>
    </lineage>
</organism>
<dbReference type="AlphaFoldDB" id="A0A6S6TUT7"/>
<evidence type="ECO:0000256" key="4">
    <source>
        <dbReference type="ARBA" id="ARBA00023125"/>
    </source>
</evidence>
<feature type="domain" description="RNA polymerase sigma factor 70 region 4 type 2" evidence="9">
    <location>
        <begin position="126"/>
        <end position="174"/>
    </location>
</feature>
<gene>
    <name evidence="10" type="ORF">HELGO_WM60364</name>
</gene>
<feature type="domain" description="RNA polymerase sigma-70 region 2" evidence="8">
    <location>
        <begin position="21"/>
        <end position="89"/>
    </location>
</feature>
<evidence type="ECO:0000256" key="1">
    <source>
        <dbReference type="ARBA" id="ARBA00010641"/>
    </source>
</evidence>
<dbReference type="GO" id="GO:0003677">
    <property type="term" value="F:DNA binding"/>
    <property type="evidence" value="ECO:0007669"/>
    <property type="project" value="UniProtKB-KW"/>
</dbReference>
<name>A0A6S6TUT7_9GAMM</name>
<dbReference type="PROSITE" id="PS01063">
    <property type="entry name" value="SIGMA70_ECF"/>
    <property type="match status" value="1"/>
</dbReference>
<dbReference type="InterPro" id="IPR013325">
    <property type="entry name" value="RNA_pol_sigma_r2"/>
</dbReference>
<evidence type="ECO:0000256" key="2">
    <source>
        <dbReference type="ARBA" id="ARBA00023015"/>
    </source>
</evidence>
<keyword evidence="2 6" id="KW-0805">Transcription regulation</keyword>
<dbReference type="PANTHER" id="PTHR43133:SF8">
    <property type="entry name" value="RNA POLYMERASE SIGMA FACTOR HI_1459-RELATED"/>
    <property type="match status" value="1"/>
</dbReference>
<dbReference type="InterPro" id="IPR013249">
    <property type="entry name" value="RNA_pol_sigma70_r4_t2"/>
</dbReference>
<keyword evidence="5 6" id="KW-0804">Transcription</keyword>
<dbReference type="InterPro" id="IPR013324">
    <property type="entry name" value="RNA_pol_sigma_r3/r4-like"/>
</dbReference>
<evidence type="ECO:0000256" key="6">
    <source>
        <dbReference type="RuleBase" id="RU000716"/>
    </source>
</evidence>
<accession>A0A6S6TUT7</accession>
<evidence type="ECO:0000259" key="8">
    <source>
        <dbReference type="Pfam" id="PF04542"/>
    </source>
</evidence>
<keyword evidence="4 6" id="KW-0238">DNA-binding</keyword>
<dbReference type="InterPro" id="IPR007627">
    <property type="entry name" value="RNA_pol_sigma70_r2"/>
</dbReference>
<evidence type="ECO:0000256" key="7">
    <source>
        <dbReference type="SAM" id="MobiDB-lite"/>
    </source>
</evidence>
<reference evidence="10" key="1">
    <citation type="submission" date="2020-01" db="EMBL/GenBank/DDBJ databases">
        <authorList>
            <person name="Meier V. D."/>
            <person name="Meier V D."/>
        </authorList>
    </citation>
    <scope>NUCLEOTIDE SEQUENCE</scope>
    <source>
        <strain evidence="10">HLG_WM_MAG_08</strain>
    </source>
</reference>
<comment type="similarity">
    <text evidence="1 6">Belongs to the sigma-70 factor family. ECF subfamily.</text>
</comment>
<evidence type="ECO:0000259" key="9">
    <source>
        <dbReference type="Pfam" id="PF08281"/>
    </source>
</evidence>